<feature type="region of interest" description="Disordered" evidence="1">
    <location>
        <begin position="1"/>
        <end position="94"/>
    </location>
</feature>
<gene>
    <name evidence="2" type="ORF">EYF80_033388</name>
</gene>
<comment type="caution">
    <text evidence="2">The sequence shown here is derived from an EMBL/GenBank/DDBJ whole genome shotgun (WGS) entry which is preliminary data.</text>
</comment>
<reference evidence="2 3" key="1">
    <citation type="submission" date="2019-03" db="EMBL/GenBank/DDBJ databases">
        <title>First draft genome of Liparis tanakae, snailfish: a comprehensive survey of snailfish specific genes.</title>
        <authorList>
            <person name="Kim W."/>
            <person name="Song I."/>
            <person name="Jeong J.-H."/>
            <person name="Kim D."/>
            <person name="Kim S."/>
            <person name="Ryu S."/>
            <person name="Song J.Y."/>
            <person name="Lee S.K."/>
        </authorList>
    </citation>
    <scope>NUCLEOTIDE SEQUENCE [LARGE SCALE GENOMIC DNA]</scope>
    <source>
        <tissue evidence="2">Muscle</tissue>
    </source>
</reference>
<evidence type="ECO:0000256" key="1">
    <source>
        <dbReference type="SAM" id="MobiDB-lite"/>
    </source>
</evidence>
<proteinExistence type="predicted"/>
<dbReference type="AlphaFoldDB" id="A0A4Z2GS73"/>
<evidence type="ECO:0000313" key="3">
    <source>
        <dbReference type="Proteomes" id="UP000314294"/>
    </source>
</evidence>
<feature type="compositionally biased region" description="Basic residues" evidence="1">
    <location>
        <begin position="73"/>
        <end position="94"/>
    </location>
</feature>
<feature type="compositionally biased region" description="Basic and acidic residues" evidence="1">
    <location>
        <begin position="24"/>
        <end position="40"/>
    </location>
</feature>
<dbReference type="Proteomes" id="UP000314294">
    <property type="component" value="Unassembled WGS sequence"/>
</dbReference>
<organism evidence="2 3">
    <name type="scientific">Liparis tanakae</name>
    <name type="common">Tanaka's snailfish</name>
    <dbReference type="NCBI Taxonomy" id="230148"/>
    <lineage>
        <taxon>Eukaryota</taxon>
        <taxon>Metazoa</taxon>
        <taxon>Chordata</taxon>
        <taxon>Craniata</taxon>
        <taxon>Vertebrata</taxon>
        <taxon>Euteleostomi</taxon>
        <taxon>Actinopterygii</taxon>
        <taxon>Neopterygii</taxon>
        <taxon>Teleostei</taxon>
        <taxon>Neoteleostei</taxon>
        <taxon>Acanthomorphata</taxon>
        <taxon>Eupercaria</taxon>
        <taxon>Perciformes</taxon>
        <taxon>Cottioidei</taxon>
        <taxon>Cottales</taxon>
        <taxon>Liparidae</taxon>
        <taxon>Liparis</taxon>
    </lineage>
</organism>
<keyword evidence="3" id="KW-1185">Reference proteome</keyword>
<dbReference type="EMBL" id="SRLO01000429">
    <property type="protein sequence ID" value="TNN56427.1"/>
    <property type="molecule type" value="Genomic_DNA"/>
</dbReference>
<accession>A0A4Z2GS73</accession>
<evidence type="ECO:0000313" key="2">
    <source>
        <dbReference type="EMBL" id="TNN56427.1"/>
    </source>
</evidence>
<name>A0A4Z2GS73_9TELE</name>
<protein>
    <submittedName>
        <fullName evidence="2">Uncharacterized protein</fullName>
    </submittedName>
</protein>
<sequence length="94" mass="11038">MKRKTGKAENVFPAEPEEWNDTNENEKKNEKAVAAEERRTGAALPNPSRQPVVSTEFRTRRSVNCWEEEKNKNKNKNKKNKNKNKKNKKNKNKK</sequence>